<evidence type="ECO:0000313" key="13">
    <source>
        <dbReference type="EMBL" id="MBL0720277.1"/>
    </source>
</evidence>
<evidence type="ECO:0000256" key="4">
    <source>
        <dbReference type="ARBA" id="ARBA00022475"/>
    </source>
</evidence>
<comment type="caution">
    <text evidence="13">The sequence shown here is derived from an EMBL/GenBank/DDBJ whole genome shotgun (WGS) entry which is preliminary data.</text>
</comment>
<dbReference type="Pfam" id="PF26002">
    <property type="entry name" value="Beta-barrel_AprE"/>
    <property type="match status" value="1"/>
</dbReference>
<evidence type="ECO:0000256" key="7">
    <source>
        <dbReference type="ARBA" id="ARBA00022989"/>
    </source>
</evidence>
<dbReference type="InterPro" id="IPR058982">
    <property type="entry name" value="Beta-barrel_AprE"/>
</dbReference>
<dbReference type="Proteomes" id="UP000643207">
    <property type="component" value="Unassembled WGS sequence"/>
</dbReference>
<sequence>MPTPDKNALIPIEAEDAIQAPGDTGRIARIGLLILGLGFGGFLAWAAYAPLDEGVPTHATVSIDTKRKPVQHPQGGRVREVRVREGQQVQEGELLMRLGDAVARAHHEASRQRYFSLRAAEGRLLAEQAGSERISFHPDLAPVAQEDPQIQQHLLTQQQLFASRRTALASAISAMQESIRGQEEQIRSLELMAGSRKTQMDLLARELQGVRNLVAEGYAPANRQMELERAQAELTVSSNELLASQAQARSTIQEFRQRIEAQRAEYRKEVQTQLAEVQREVQAEVERFKAVAEDLRYTDIKAPVSGQVVGLTVHSPGAVVGAGQKIMDIVPGDEALVLEAQVPQHVIDRIAPGKLVDVRFSAFAHAPQLVAEGRLDSLSRDILIDEVTRLPYYLARISLTEAGLKTLGRHQLQPGMGAEVLIKTGERSVLTYLLHPLTKRLAASLKEE</sequence>
<keyword evidence="7 9" id="KW-1133">Transmembrane helix</keyword>
<dbReference type="AlphaFoldDB" id="A0A9X0XG45"/>
<feature type="transmembrane region" description="Helical" evidence="9">
    <location>
        <begin position="30"/>
        <end position="48"/>
    </location>
</feature>
<feature type="coiled-coil region" evidence="10">
    <location>
        <begin position="245"/>
        <end position="287"/>
    </location>
</feature>
<evidence type="ECO:0000259" key="12">
    <source>
        <dbReference type="Pfam" id="PF26002"/>
    </source>
</evidence>
<accession>A0A9X0XG45</accession>
<evidence type="ECO:0000256" key="2">
    <source>
        <dbReference type="ARBA" id="ARBA00009477"/>
    </source>
</evidence>
<keyword evidence="3 9" id="KW-0813">Transport</keyword>
<dbReference type="InterPro" id="IPR050739">
    <property type="entry name" value="MFP"/>
</dbReference>
<dbReference type="Pfam" id="PF25994">
    <property type="entry name" value="HH_AprE"/>
    <property type="match status" value="1"/>
</dbReference>
<dbReference type="PRINTS" id="PR01490">
    <property type="entry name" value="RTXTOXIND"/>
</dbReference>
<dbReference type="InterPro" id="IPR006144">
    <property type="entry name" value="Secretion_HlyD_CS"/>
</dbReference>
<evidence type="ECO:0000256" key="9">
    <source>
        <dbReference type="RuleBase" id="RU365093"/>
    </source>
</evidence>
<reference evidence="13 14" key="1">
    <citation type="submission" date="2021-01" db="EMBL/GenBank/DDBJ databases">
        <title>Piscinibacter sp. Jin2 Genome sequencing and assembly.</title>
        <authorList>
            <person name="Kim I."/>
        </authorList>
    </citation>
    <scope>NUCLEOTIDE SEQUENCE [LARGE SCALE GENOMIC DNA]</scope>
    <source>
        <strain evidence="13 14">Jin2</strain>
    </source>
</reference>
<organism evidence="13 14">
    <name type="scientific">Aquariibacter lacus</name>
    <dbReference type="NCBI Taxonomy" id="2801332"/>
    <lineage>
        <taxon>Bacteria</taxon>
        <taxon>Pseudomonadati</taxon>
        <taxon>Pseudomonadota</taxon>
        <taxon>Betaproteobacteria</taxon>
        <taxon>Burkholderiales</taxon>
        <taxon>Sphaerotilaceae</taxon>
        <taxon>Aquariibacter</taxon>
    </lineage>
</organism>
<evidence type="ECO:0000256" key="10">
    <source>
        <dbReference type="SAM" id="Coils"/>
    </source>
</evidence>
<dbReference type="RefSeq" id="WP_201826209.1">
    <property type="nucleotide sequence ID" value="NZ_JAERRA010000001.1"/>
</dbReference>
<feature type="domain" description="AprE-like long alpha-helical hairpin" evidence="11">
    <location>
        <begin position="103"/>
        <end position="291"/>
    </location>
</feature>
<proteinExistence type="inferred from homology"/>
<evidence type="ECO:0000256" key="5">
    <source>
        <dbReference type="ARBA" id="ARBA00022519"/>
    </source>
</evidence>
<keyword evidence="10" id="KW-0175">Coiled coil</keyword>
<evidence type="ECO:0000256" key="6">
    <source>
        <dbReference type="ARBA" id="ARBA00022692"/>
    </source>
</evidence>
<dbReference type="GO" id="GO:0009306">
    <property type="term" value="P:protein secretion"/>
    <property type="evidence" value="ECO:0007669"/>
    <property type="project" value="InterPro"/>
</dbReference>
<dbReference type="InterPro" id="IPR010129">
    <property type="entry name" value="T1SS_HlyD"/>
</dbReference>
<feature type="domain" description="AprE-like beta-barrel" evidence="12">
    <location>
        <begin position="336"/>
        <end position="425"/>
    </location>
</feature>
<evidence type="ECO:0000256" key="8">
    <source>
        <dbReference type="ARBA" id="ARBA00023136"/>
    </source>
</evidence>
<keyword evidence="6 9" id="KW-0812">Transmembrane</keyword>
<protein>
    <recommendedName>
        <fullName evidence="9">Membrane fusion protein (MFP) family protein</fullName>
    </recommendedName>
</protein>
<dbReference type="SUPFAM" id="SSF111369">
    <property type="entry name" value="HlyD-like secretion proteins"/>
    <property type="match status" value="1"/>
</dbReference>
<name>A0A9X0XG45_9BURK</name>
<dbReference type="Gene3D" id="2.40.30.170">
    <property type="match status" value="1"/>
</dbReference>
<evidence type="ECO:0000259" key="11">
    <source>
        <dbReference type="Pfam" id="PF25994"/>
    </source>
</evidence>
<dbReference type="PROSITE" id="PS00543">
    <property type="entry name" value="HLYD_FAMILY"/>
    <property type="match status" value="1"/>
</dbReference>
<keyword evidence="4 9" id="KW-1003">Cell membrane</keyword>
<dbReference type="PANTHER" id="PTHR30386:SF17">
    <property type="entry name" value="ALKALINE PROTEASE SECRETION PROTEIN APRE"/>
    <property type="match status" value="1"/>
</dbReference>
<keyword evidence="14" id="KW-1185">Reference proteome</keyword>
<evidence type="ECO:0000313" key="14">
    <source>
        <dbReference type="Proteomes" id="UP000643207"/>
    </source>
</evidence>
<dbReference type="NCBIfam" id="TIGR01843">
    <property type="entry name" value="type_I_hlyD"/>
    <property type="match status" value="1"/>
</dbReference>
<keyword evidence="8 9" id="KW-0472">Membrane</keyword>
<evidence type="ECO:0000256" key="3">
    <source>
        <dbReference type="ARBA" id="ARBA00022448"/>
    </source>
</evidence>
<dbReference type="EMBL" id="JAERRA010000001">
    <property type="protein sequence ID" value="MBL0720277.1"/>
    <property type="molecule type" value="Genomic_DNA"/>
</dbReference>
<keyword evidence="5 9" id="KW-0997">Cell inner membrane</keyword>
<dbReference type="Gene3D" id="1.10.287.470">
    <property type="entry name" value="Helix hairpin bin"/>
    <property type="match status" value="1"/>
</dbReference>
<dbReference type="PANTHER" id="PTHR30386">
    <property type="entry name" value="MEMBRANE FUSION SUBUNIT OF EMRAB-TOLC MULTIDRUG EFFLUX PUMP"/>
    <property type="match status" value="1"/>
</dbReference>
<gene>
    <name evidence="13" type="ORF">JI742_10290</name>
</gene>
<dbReference type="Gene3D" id="2.40.50.100">
    <property type="match status" value="2"/>
</dbReference>
<evidence type="ECO:0000256" key="1">
    <source>
        <dbReference type="ARBA" id="ARBA00004377"/>
    </source>
</evidence>
<comment type="similarity">
    <text evidence="2 9">Belongs to the membrane fusion protein (MFP) (TC 8.A.1) family.</text>
</comment>
<dbReference type="InterPro" id="IPR058781">
    <property type="entry name" value="HH_AprE-like"/>
</dbReference>
<dbReference type="GO" id="GO:0005886">
    <property type="term" value="C:plasma membrane"/>
    <property type="evidence" value="ECO:0007669"/>
    <property type="project" value="UniProtKB-SubCell"/>
</dbReference>
<comment type="subcellular location">
    <subcellularLocation>
        <location evidence="1 9">Cell inner membrane</location>
        <topology evidence="1 9">Single-pass membrane protein</topology>
    </subcellularLocation>
</comment>